<dbReference type="PANTHER" id="PTHR35936:SF19">
    <property type="entry name" value="AMINO-ACID-BINDING PROTEIN YXEM-RELATED"/>
    <property type="match status" value="1"/>
</dbReference>
<evidence type="ECO:0000313" key="4">
    <source>
        <dbReference type="Proteomes" id="UP000076335"/>
    </source>
</evidence>
<evidence type="ECO:0000256" key="1">
    <source>
        <dbReference type="ARBA" id="ARBA00022729"/>
    </source>
</evidence>
<organism evidence="3 4">
    <name type="scientific">Thalassospira lucentensis</name>
    <dbReference type="NCBI Taxonomy" id="168935"/>
    <lineage>
        <taxon>Bacteria</taxon>
        <taxon>Pseudomonadati</taxon>
        <taxon>Pseudomonadota</taxon>
        <taxon>Alphaproteobacteria</taxon>
        <taxon>Rhodospirillales</taxon>
        <taxon>Thalassospiraceae</taxon>
        <taxon>Thalassospira</taxon>
    </lineage>
</organism>
<dbReference type="Proteomes" id="UP000076335">
    <property type="component" value="Unassembled WGS sequence"/>
</dbReference>
<dbReference type="SMART" id="SM00062">
    <property type="entry name" value="PBPb"/>
    <property type="match status" value="1"/>
</dbReference>
<accession>A0A154L5I6</accession>
<dbReference type="EMBL" id="LPVY01000012">
    <property type="protein sequence ID" value="KZB64547.1"/>
    <property type="molecule type" value="Genomic_DNA"/>
</dbReference>
<sequence length="284" mass="32253">MPAHRKFDLPKRPRQLVGFILLAAIIIVCGVAITRDARAQSEPLRQGQLRAAFSVWEPFVIDDASGPHGIDMAILTELSHRMGKVLVLQPCPWRRCLKMLEEGDIDVLSSFAYTAEREKFAFYIKPAYSRVSPVFYVRQGKNTQISQYNDLKTLAVGSVVDSRYFEPFDSDTSLNKFEASSEMLLLRMLEASRVDVIVGSDANVDFEIRRNNLGDIIRKADFRPDHHNDIHIAVSRNSPLMSQTDQISKIITDLREEGFIARIHARYWPASDDAKYPDQLAPTE</sequence>
<reference evidence="3 4" key="1">
    <citation type="submission" date="2015-12" db="EMBL/GenBank/DDBJ databases">
        <title>Genome sequence of Thalassospira lucentensis MCCC 1A02072.</title>
        <authorList>
            <person name="Lu L."/>
            <person name="Lai Q."/>
            <person name="Shao Z."/>
            <person name="Qian P."/>
        </authorList>
    </citation>
    <scope>NUCLEOTIDE SEQUENCE [LARGE SCALE GENOMIC DNA]</scope>
    <source>
        <strain evidence="3 4">MCCC 1A02072</strain>
    </source>
</reference>
<evidence type="ECO:0000259" key="2">
    <source>
        <dbReference type="SMART" id="SM00062"/>
    </source>
</evidence>
<keyword evidence="1" id="KW-0732">Signal</keyword>
<dbReference type="Pfam" id="PF00497">
    <property type="entry name" value="SBP_bac_3"/>
    <property type="match status" value="1"/>
</dbReference>
<proteinExistence type="predicted"/>
<feature type="domain" description="Solute-binding protein family 3/N-terminal" evidence="2">
    <location>
        <begin position="52"/>
        <end position="271"/>
    </location>
</feature>
<dbReference type="AlphaFoldDB" id="A0A154L5I6"/>
<dbReference type="RefSeq" id="WP_062951807.1">
    <property type="nucleotide sequence ID" value="NZ_LPVY01000012.1"/>
</dbReference>
<dbReference type="Gene3D" id="3.40.190.10">
    <property type="entry name" value="Periplasmic binding protein-like II"/>
    <property type="match status" value="2"/>
</dbReference>
<dbReference type="SUPFAM" id="SSF53850">
    <property type="entry name" value="Periplasmic binding protein-like II"/>
    <property type="match status" value="1"/>
</dbReference>
<dbReference type="InterPro" id="IPR001638">
    <property type="entry name" value="Solute-binding_3/MltF_N"/>
</dbReference>
<dbReference type="OrthoDB" id="370676at2"/>
<name>A0A154L5I6_9PROT</name>
<dbReference type="PANTHER" id="PTHR35936">
    <property type="entry name" value="MEMBRANE-BOUND LYTIC MUREIN TRANSGLYCOSYLASE F"/>
    <property type="match status" value="1"/>
</dbReference>
<gene>
    <name evidence="3" type="ORF">AUP42_01190</name>
</gene>
<protein>
    <recommendedName>
        <fullName evidence="2">Solute-binding protein family 3/N-terminal domain-containing protein</fullName>
    </recommendedName>
</protein>
<comment type="caution">
    <text evidence="3">The sequence shown here is derived from an EMBL/GenBank/DDBJ whole genome shotgun (WGS) entry which is preliminary data.</text>
</comment>
<evidence type="ECO:0000313" key="3">
    <source>
        <dbReference type="EMBL" id="KZB64547.1"/>
    </source>
</evidence>